<dbReference type="InterPro" id="IPR032675">
    <property type="entry name" value="LRR_dom_sf"/>
</dbReference>
<feature type="region of interest" description="Disordered" evidence="3">
    <location>
        <begin position="388"/>
        <end position="411"/>
    </location>
</feature>
<dbReference type="AlphaFoldDB" id="A0A6J3D507"/>
<feature type="compositionally biased region" description="Polar residues" evidence="3">
    <location>
        <begin position="340"/>
        <end position="350"/>
    </location>
</feature>
<feature type="region of interest" description="Disordered" evidence="3">
    <location>
        <begin position="491"/>
        <end position="526"/>
    </location>
</feature>
<reference evidence="5" key="1">
    <citation type="submission" date="2025-08" db="UniProtKB">
        <authorList>
            <consortium name="RefSeq"/>
        </authorList>
    </citation>
    <scope>IDENTIFICATION</scope>
    <source>
        <tissue evidence="5">Lung</tissue>
    </source>
</reference>
<evidence type="ECO:0000313" key="5">
    <source>
        <dbReference type="RefSeq" id="XP_032044653.1"/>
    </source>
</evidence>
<dbReference type="InterPro" id="IPR001611">
    <property type="entry name" value="Leu-rich_rpt"/>
</dbReference>
<dbReference type="Proteomes" id="UP000504639">
    <property type="component" value="Chromosome 5"/>
</dbReference>
<evidence type="ECO:0000256" key="3">
    <source>
        <dbReference type="SAM" id="MobiDB-lite"/>
    </source>
</evidence>
<evidence type="ECO:0000256" key="2">
    <source>
        <dbReference type="ARBA" id="ARBA00022737"/>
    </source>
</evidence>
<dbReference type="RefSeq" id="XP_032044653.1">
    <property type="nucleotide sequence ID" value="XM_032188762.1"/>
</dbReference>
<feature type="region of interest" description="Disordered" evidence="3">
    <location>
        <begin position="425"/>
        <end position="478"/>
    </location>
</feature>
<feature type="compositionally biased region" description="Low complexity" evidence="3">
    <location>
        <begin position="325"/>
        <end position="338"/>
    </location>
</feature>
<dbReference type="InterPro" id="IPR040091">
    <property type="entry name" value="LRRC56"/>
</dbReference>
<feature type="compositionally biased region" description="Polar residues" evidence="3">
    <location>
        <begin position="515"/>
        <end position="526"/>
    </location>
</feature>
<dbReference type="KEGG" id="aful:116489959"/>
<keyword evidence="2" id="KW-0677">Repeat</keyword>
<dbReference type="SUPFAM" id="SSF52058">
    <property type="entry name" value="L domain-like"/>
    <property type="match status" value="1"/>
</dbReference>
<dbReference type="InParanoid" id="A0A6J3D507"/>
<protein>
    <submittedName>
        <fullName evidence="5">Leucine-rich repeat-containing protein 56</fullName>
    </submittedName>
</protein>
<accession>A0A6J3D507</accession>
<evidence type="ECO:0000256" key="1">
    <source>
        <dbReference type="ARBA" id="ARBA00022614"/>
    </source>
</evidence>
<dbReference type="InterPro" id="IPR025875">
    <property type="entry name" value="Leu-rich_rpt_4"/>
</dbReference>
<organism evidence="4 5">
    <name type="scientific">Aythya fuligula</name>
    <name type="common">Tufted duck</name>
    <name type="synonym">Anas fuligula</name>
    <dbReference type="NCBI Taxonomy" id="219594"/>
    <lineage>
        <taxon>Eukaryota</taxon>
        <taxon>Metazoa</taxon>
        <taxon>Chordata</taxon>
        <taxon>Craniata</taxon>
        <taxon>Vertebrata</taxon>
        <taxon>Euteleostomi</taxon>
        <taxon>Archelosauria</taxon>
        <taxon>Archosauria</taxon>
        <taxon>Dinosauria</taxon>
        <taxon>Saurischia</taxon>
        <taxon>Theropoda</taxon>
        <taxon>Coelurosauria</taxon>
        <taxon>Aves</taxon>
        <taxon>Neognathae</taxon>
        <taxon>Galloanserae</taxon>
        <taxon>Anseriformes</taxon>
        <taxon>Anatidae</taxon>
        <taxon>Aythyinae</taxon>
        <taxon>Aythya</taxon>
    </lineage>
</organism>
<sequence length="526" mass="57691">MRVDTRENSLGNFGAYLPNLRELKLNNSLLVTVRDLGTTLSHLHVLWMARCGLSDLDGISSCSSLKELYIAYNNISDLSQLSLLDHLEVLDLEGNNIEDINQMQYLGLCCKLRSLTVEGNLICLKPNAESAEEPGYNYRAEVKKLIPHLEYLDEIPASQTAIPPSKKMNEDWLIIKESIKEAGLASDISWLDPMVAEDLFPEDDSSDLTYGLSQVICGNPVKALRARRQKLGPPAVSPLKQRSLKMENPYVSVGGEDLSQKDVFSELRVWREQHKRCLQTGQQDKAGQAVKITVSDEEEDEAFSLAASSEEELRETSDEDLIDSSCHSCVSQSSSDSSHAQEGTASSSLSHCLIPSPPKSPSPASLRGVAARCWKTRNHRVRCLKLPSQEEDRQWTQQFQSRAREETSAQPLGKELALLSLHSAPAAHEPSPCGSRGEHQPDGSMGRQRPISGPAAVGSTSIRPVMDKSPPAAINHHLPVLRSATKASKKFGPANAVWPPTARVTLQKLPDRPGVSTTSRSKGPQS</sequence>
<name>A0A6J3D507_AYTFU</name>
<dbReference type="Gene3D" id="3.80.10.10">
    <property type="entry name" value="Ribonuclease Inhibitor"/>
    <property type="match status" value="1"/>
</dbReference>
<dbReference type="GeneID" id="116489959"/>
<keyword evidence="4" id="KW-1185">Reference proteome</keyword>
<dbReference type="CTD" id="115399"/>
<dbReference type="Pfam" id="PF12799">
    <property type="entry name" value="LRR_4"/>
    <property type="match status" value="1"/>
</dbReference>
<gene>
    <name evidence="5" type="primary">LRRC56</name>
</gene>
<dbReference type="PANTHER" id="PTHR22708">
    <property type="entry name" value="LEUCINE-RICH REPEAT-CONTAINING PROTEIN 56"/>
    <property type="match status" value="1"/>
</dbReference>
<dbReference type="PROSITE" id="PS51450">
    <property type="entry name" value="LRR"/>
    <property type="match status" value="2"/>
</dbReference>
<proteinExistence type="predicted"/>
<feature type="region of interest" description="Disordered" evidence="3">
    <location>
        <begin position="325"/>
        <end position="366"/>
    </location>
</feature>
<dbReference type="PANTHER" id="PTHR22708:SF0">
    <property type="entry name" value="LEUCINE-RICH REPEAT-CONTAINING PROTEIN 56"/>
    <property type="match status" value="1"/>
</dbReference>
<evidence type="ECO:0000313" key="4">
    <source>
        <dbReference type="Proteomes" id="UP000504639"/>
    </source>
</evidence>
<keyword evidence="1" id="KW-0433">Leucine-rich repeat</keyword>